<dbReference type="EMBL" id="FRFG01000020">
    <property type="protein sequence ID" value="SHO56087.1"/>
    <property type="molecule type" value="Genomic_DNA"/>
</dbReference>
<feature type="chain" id="PRO_5013223888" description="TRAP transporter solute receptor, TAXI family" evidence="1">
    <location>
        <begin position="24"/>
        <end position="321"/>
    </location>
</feature>
<evidence type="ECO:0000256" key="1">
    <source>
        <dbReference type="SAM" id="SignalP"/>
    </source>
</evidence>
<feature type="signal peptide" evidence="1">
    <location>
        <begin position="1"/>
        <end position="23"/>
    </location>
</feature>
<evidence type="ECO:0008006" key="4">
    <source>
        <dbReference type="Google" id="ProtNLM"/>
    </source>
</evidence>
<organism evidence="2 3">
    <name type="scientific">Vibrio quintilis</name>
    <dbReference type="NCBI Taxonomy" id="1117707"/>
    <lineage>
        <taxon>Bacteria</taxon>
        <taxon>Pseudomonadati</taxon>
        <taxon>Pseudomonadota</taxon>
        <taxon>Gammaproteobacteria</taxon>
        <taxon>Vibrionales</taxon>
        <taxon>Vibrionaceae</taxon>
        <taxon>Vibrio</taxon>
    </lineage>
</organism>
<protein>
    <recommendedName>
        <fullName evidence="4">TRAP transporter solute receptor, TAXI family</fullName>
    </recommendedName>
</protein>
<dbReference type="PANTHER" id="PTHR42941:SF1">
    <property type="entry name" value="SLL1037 PROTEIN"/>
    <property type="match status" value="1"/>
</dbReference>
<dbReference type="AlphaFoldDB" id="A0A1M7YTV5"/>
<dbReference type="SUPFAM" id="SSF53850">
    <property type="entry name" value="Periplasmic binding protein-like II"/>
    <property type="match status" value="1"/>
</dbReference>
<proteinExistence type="predicted"/>
<evidence type="ECO:0000313" key="3">
    <source>
        <dbReference type="Proteomes" id="UP000184600"/>
    </source>
</evidence>
<evidence type="ECO:0000313" key="2">
    <source>
        <dbReference type="EMBL" id="SHO56087.1"/>
    </source>
</evidence>
<name>A0A1M7YTV5_9VIBR</name>
<gene>
    <name evidence="2" type="ORF">VQ7734_01850</name>
</gene>
<dbReference type="PANTHER" id="PTHR42941">
    <property type="entry name" value="SLL1037 PROTEIN"/>
    <property type="match status" value="1"/>
</dbReference>
<dbReference type="Pfam" id="PF16868">
    <property type="entry name" value="NMT1_3"/>
    <property type="match status" value="1"/>
</dbReference>
<keyword evidence="3" id="KW-1185">Reference proteome</keyword>
<dbReference type="Gene3D" id="3.40.190.10">
    <property type="entry name" value="Periplasmic binding protein-like II"/>
    <property type="match status" value="1"/>
</dbReference>
<dbReference type="STRING" id="1117707.VQ7734_01850"/>
<reference evidence="3" key="1">
    <citation type="submission" date="2016-12" db="EMBL/GenBank/DDBJ databases">
        <authorList>
            <person name="Rodrigo-Torres L."/>
            <person name="Arahal R.D."/>
            <person name="Lucena T."/>
        </authorList>
    </citation>
    <scope>NUCLEOTIDE SEQUENCE [LARGE SCALE GENOMIC DNA]</scope>
</reference>
<dbReference type="RefSeq" id="WP_073581715.1">
    <property type="nucleotide sequence ID" value="NZ_AP024897.1"/>
</dbReference>
<keyword evidence="1" id="KW-0732">Signal</keyword>
<dbReference type="OrthoDB" id="9776669at2"/>
<sequence>MLSKRILLACFLPVVILSTNLHAAPKLKPQTIKVGTGSKSGNYYAMAEDIRNYCEEDLTQGSVFLPQTSDGSVDNILGMGNKQFSAAVVQEDVLQYFSKTQPRKVNTNRMKIISGLHMESVHLLVPKGYKGDQGNGLKNMLGSLFNNKTQKAISIGMLKGQTIGSWGGSVVSAKALSFFMQLNLNVVEIPEKDRSAPNIPLLLVGGHPYKPVQKLLETGRYVLIPIDYAELKDKAPFYLKSSISYKNSGKITSVSTFGVRALLIGKSFRRESRNTNMINLAKCIQDSLVDLADDPDTNPAWSSVYELEEDGEQTSWSYFPL</sequence>
<dbReference type="Proteomes" id="UP000184600">
    <property type="component" value="Unassembled WGS sequence"/>
</dbReference>
<accession>A0A1M7YTV5</accession>
<dbReference type="InterPro" id="IPR011852">
    <property type="entry name" value="TRAP_TAXI"/>
</dbReference>